<proteinExistence type="predicted"/>
<gene>
    <name evidence="1" type="ORF">S01H4_19132</name>
</gene>
<name>X0Z2L6_9ZZZZ</name>
<sequence>MAEIKAAGKTIALLKELNVKIDYFRKSTHEWNIEQLKALKPLKKKKKHYLPLMIVFLC</sequence>
<dbReference type="AlphaFoldDB" id="X0Z2L6"/>
<evidence type="ECO:0000313" key="1">
    <source>
        <dbReference type="EMBL" id="GAG54718.1"/>
    </source>
</evidence>
<reference evidence="1" key="1">
    <citation type="journal article" date="2014" name="Front. Microbiol.">
        <title>High frequency of phylogenetically diverse reductive dehalogenase-homologous genes in deep subseafloor sedimentary metagenomes.</title>
        <authorList>
            <person name="Kawai M."/>
            <person name="Futagami T."/>
            <person name="Toyoda A."/>
            <person name="Takaki Y."/>
            <person name="Nishi S."/>
            <person name="Hori S."/>
            <person name="Arai W."/>
            <person name="Tsubouchi T."/>
            <person name="Morono Y."/>
            <person name="Uchiyama I."/>
            <person name="Ito T."/>
            <person name="Fujiyama A."/>
            <person name="Inagaki F."/>
            <person name="Takami H."/>
        </authorList>
    </citation>
    <scope>NUCLEOTIDE SEQUENCE</scope>
    <source>
        <strain evidence="1">Expedition CK06-06</strain>
    </source>
</reference>
<dbReference type="EMBL" id="BART01008514">
    <property type="protein sequence ID" value="GAG54718.1"/>
    <property type="molecule type" value="Genomic_DNA"/>
</dbReference>
<accession>X0Z2L6</accession>
<comment type="caution">
    <text evidence="1">The sequence shown here is derived from an EMBL/GenBank/DDBJ whole genome shotgun (WGS) entry which is preliminary data.</text>
</comment>
<organism evidence="1">
    <name type="scientific">marine sediment metagenome</name>
    <dbReference type="NCBI Taxonomy" id="412755"/>
    <lineage>
        <taxon>unclassified sequences</taxon>
        <taxon>metagenomes</taxon>
        <taxon>ecological metagenomes</taxon>
    </lineage>
</organism>
<protein>
    <submittedName>
        <fullName evidence="1">Uncharacterized protein</fullName>
    </submittedName>
</protein>